<keyword evidence="2" id="KW-0802">TPR repeat</keyword>
<dbReference type="EMBL" id="CAICTM010001221">
    <property type="protein sequence ID" value="CAB9521698.1"/>
    <property type="molecule type" value="Genomic_DNA"/>
</dbReference>
<keyword evidence="1" id="KW-0677">Repeat</keyword>
<dbReference type="SMART" id="SM00028">
    <property type="entry name" value="TPR"/>
    <property type="match status" value="3"/>
</dbReference>
<dbReference type="InterPro" id="IPR019734">
    <property type="entry name" value="TPR_rpt"/>
</dbReference>
<dbReference type="InterPro" id="IPR011990">
    <property type="entry name" value="TPR-like_helical_dom_sf"/>
</dbReference>
<accession>A0A9N8HT12</accession>
<dbReference type="AlphaFoldDB" id="A0A9N8HT12"/>
<protein>
    <submittedName>
        <fullName evidence="4">Nephronophthisis 3 (Adolescent)</fullName>
    </submittedName>
</protein>
<dbReference type="SUPFAM" id="SSF48452">
    <property type="entry name" value="TPR-like"/>
    <property type="match status" value="1"/>
</dbReference>
<organism evidence="4 5">
    <name type="scientific">Seminavis robusta</name>
    <dbReference type="NCBI Taxonomy" id="568900"/>
    <lineage>
        <taxon>Eukaryota</taxon>
        <taxon>Sar</taxon>
        <taxon>Stramenopiles</taxon>
        <taxon>Ochrophyta</taxon>
        <taxon>Bacillariophyta</taxon>
        <taxon>Bacillariophyceae</taxon>
        <taxon>Bacillariophycidae</taxon>
        <taxon>Naviculales</taxon>
        <taxon>Naviculaceae</taxon>
        <taxon>Seminavis</taxon>
    </lineage>
</organism>
<feature type="compositionally biased region" description="Polar residues" evidence="3">
    <location>
        <begin position="224"/>
        <end position="242"/>
    </location>
</feature>
<comment type="caution">
    <text evidence="4">The sequence shown here is derived from an EMBL/GenBank/DDBJ whole genome shotgun (WGS) entry which is preliminary data.</text>
</comment>
<dbReference type="PANTHER" id="PTHR45641:SF19">
    <property type="entry name" value="NEPHROCYSTIN-3"/>
    <property type="match status" value="1"/>
</dbReference>
<proteinExistence type="predicted"/>
<dbReference type="Gene3D" id="1.25.40.10">
    <property type="entry name" value="Tetratricopeptide repeat domain"/>
    <property type="match status" value="1"/>
</dbReference>
<gene>
    <name evidence="4" type="ORF">SEMRO_1223_G253870.1</name>
</gene>
<sequence length="600" mass="65876">MPSRHAATDSIVVLDSPREQDEEETTLHFGPNKSYDLFLSSGERSKGVELNFLNTWARPDGSASIMGGTVSHNSYHHTTTSTSTNTRCVARGSLVLPKTPPRSSPANLHSGTSDYHHHHNNIHTTVLDRSFVTKLIIGVGGRVLSKPLGQGTYVSPEKKVLLAGHEQQLNNGLFLRAKSKSLMSGEFNDADATSTVKIGTAFSGEETDELLENSNNQSKKNKSTTGRSLAMSQKSHNNNNNAIIVRPHLKKKKTLKSRVARVANLKSLGSFDFPASLVTKRLGIKGKRIAAAAPNTDSAANNNSITTAKVYRTPSVKHLGIFNFDDPSAMTPSYALPPKNEARSITSTITDSDNNNQESQPSRCNVVVRTVRSESSVEIKFWTDLISQRTRGYGKHHALTRAATIELATAYTKNGDAEKAVQTLREALDSLEERDREQSLVAAVILEKLASALSAPKSGTNYFKKNNHQDVILEALGCFNQALRIRYQFLGPLHIDTVECLNTMAALYFRCEDFHNAETAYYEVLVLRRAIFGKDISGLDHPSVAVAAQKLGQVHARLAEPKKALEYYKMAEHIYASLQVPAANPSFKSLQRDLKATVQN</sequence>
<evidence type="ECO:0000256" key="2">
    <source>
        <dbReference type="ARBA" id="ARBA00022803"/>
    </source>
</evidence>
<keyword evidence="5" id="KW-1185">Reference proteome</keyword>
<reference evidence="4" key="1">
    <citation type="submission" date="2020-06" db="EMBL/GenBank/DDBJ databases">
        <authorList>
            <consortium name="Plant Systems Biology data submission"/>
        </authorList>
    </citation>
    <scope>NUCLEOTIDE SEQUENCE</scope>
    <source>
        <strain evidence="4">D6</strain>
    </source>
</reference>
<dbReference type="Pfam" id="PF13424">
    <property type="entry name" value="TPR_12"/>
    <property type="match status" value="1"/>
</dbReference>
<evidence type="ECO:0000313" key="5">
    <source>
        <dbReference type="Proteomes" id="UP001153069"/>
    </source>
</evidence>
<name>A0A9N8HT12_9STRA</name>
<evidence type="ECO:0000256" key="3">
    <source>
        <dbReference type="SAM" id="MobiDB-lite"/>
    </source>
</evidence>
<dbReference type="PANTHER" id="PTHR45641">
    <property type="entry name" value="TETRATRICOPEPTIDE REPEAT PROTEIN (AFU_ORTHOLOGUE AFUA_6G03870)"/>
    <property type="match status" value="1"/>
</dbReference>
<evidence type="ECO:0000313" key="4">
    <source>
        <dbReference type="EMBL" id="CAB9521698.1"/>
    </source>
</evidence>
<feature type="region of interest" description="Disordered" evidence="3">
    <location>
        <begin position="206"/>
        <end position="243"/>
    </location>
</feature>
<evidence type="ECO:0000256" key="1">
    <source>
        <dbReference type="ARBA" id="ARBA00022737"/>
    </source>
</evidence>
<dbReference type="Proteomes" id="UP001153069">
    <property type="component" value="Unassembled WGS sequence"/>
</dbReference>